<proteinExistence type="predicted"/>
<protein>
    <submittedName>
        <fullName evidence="1">Uncharacterized protein</fullName>
    </submittedName>
</protein>
<name>A0A0S4JCZ9_BODSA</name>
<organism evidence="1 2">
    <name type="scientific">Bodo saltans</name>
    <name type="common">Flagellated protozoan</name>
    <dbReference type="NCBI Taxonomy" id="75058"/>
    <lineage>
        <taxon>Eukaryota</taxon>
        <taxon>Discoba</taxon>
        <taxon>Euglenozoa</taxon>
        <taxon>Kinetoplastea</taxon>
        <taxon>Metakinetoplastina</taxon>
        <taxon>Eubodonida</taxon>
        <taxon>Bodonidae</taxon>
        <taxon>Bodo</taxon>
    </lineage>
</organism>
<dbReference type="VEuPathDB" id="TriTrypDB:BSAL_00615"/>
<evidence type="ECO:0000313" key="1">
    <source>
        <dbReference type="EMBL" id="CUG86172.1"/>
    </source>
</evidence>
<accession>A0A0S4JCZ9</accession>
<keyword evidence="2" id="KW-1185">Reference proteome</keyword>
<dbReference type="EMBL" id="CYKH01001251">
    <property type="protein sequence ID" value="CUG86172.1"/>
    <property type="molecule type" value="Genomic_DNA"/>
</dbReference>
<dbReference type="Proteomes" id="UP000051952">
    <property type="component" value="Unassembled WGS sequence"/>
</dbReference>
<dbReference type="AlphaFoldDB" id="A0A0S4JCZ9"/>
<evidence type="ECO:0000313" key="2">
    <source>
        <dbReference type="Proteomes" id="UP000051952"/>
    </source>
</evidence>
<reference evidence="2" key="1">
    <citation type="submission" date="2015-09" db="EMBL/GenBank/DDBJ databases">
        <authorList>
            <consortium name="Pathogen Informatics"/>
        </authorList>
    </citation>
    <scope>NUCLEOTIDE SEQUENCE [LARGE SCALE GENOMIC DNA]</scope>
    <source>
        <strain evidence="2">Lake Konstanz</strain>
    </source>
</reference>
<sequence>MWWPFQTLFSCLKGLKRTRVLLLRCKLRETRRCMQSASQCLRPFYTSHSFESERFKKKKSLLFPPRY</sequence>
<gene>
    <name evidence="1" type="ORF">BSAL_00615</name>
</gene>